<dbReference type="RefSeq" id="WP_261966824.1">
    <property type="nucleotide sequence ID" value="NZ_JAHHZF010000001.1"/>
</dbReference>
<dbReference type="EMBL" id="JAHHZF010000001">
    <property type="protein sequence ID" value="MBT9288136.1"/>
    <property type="molecule type" value="Genomic_DNA"/>
</dbReference>
<comment type="caution">
    <text evidence="1">The sequence shown here is derived from an EMBL/GenBank/DDBJ whole genome shotgun (WGS) entry which is preliminary data.</text>
</comment>
<name>A0A947D072_9HYPH</name>
<evidence type="ECO:0000313" key="2">
    <source>
        <dbReference type="Proteomes" id="UP000766595"/>
    </source>
</evidence>
<organism evidence="1 2">
    <name type="scientific">Prosthecodimorpha staleyi</name>
    <dbReference type="NCBI Taxonomy" id="2840188"/>
    <lineage>
        <taxon>Bacteria</taxon>
        <taxon>Pseudomonadati</taxon>
        <taxon>Pseudomonadota</taxon>
        <taxon>Alphaproteobacteria</taxon>
        <taxon>Hyphomicrobiales</taxon>
        <taxon>Ancalomicrobiaceae</taxon>
        <taxon>Prosthecodimorpha</taxon>
    </lineage>
</organism>
<evidence type="ECO:0000313" key="1">
    <source>
        <dbReference type="EMBL" id="MBT9288136.1"/>
    </source>
</evidence>
<gene>
    <name evidence="1" type="ORF">KL771_01660</name>
</gene>
<proteinExistence type="predicted"/>
<reference evidence="1 2" key="1">
    <citation type="submission" date="2021-06" db="EMBL/GenBank/DDBJ databases">
        <authorList>
            <person name="Grouzdev D.S."/>
            <person name="Koziaeva V."/>
        </authorList>
    </citation>
    <scope>NUCLEOTIDE SEQUENCE [LARGE SCALE GENOMIC DNA]</scope>
    <source>
        <strain evidence="1 2">22</strain>
    </source>
</reference>
<accession>A0A947D072</accession>
<dbReference type="Proteomes" id="UP000766595">
    <property type="component" value="Unassembled WGS sequence"/>
</dbReference>
<dbReference type="AlphaFoldDB" id="A0A947D072"/>
<protein>
    <submittedName>
        <fullName evidence="1">Uncharacterized protein</fullName>
    </submittedName>
</protein>
<keyword evidence="2" id="KW-1185">Reference proteome</keyword>
<sequence>MLATNERHKIGWGGRAAKAVTGLALAAGLAVSGLAGVGSGPAEAAAGRRVQVTGEVVDTWCAVTGIMFAYGTAHHQCAVWCAIGGIPVSIKDAAGNFYLVLRIEEDETNVAAPRLVTIQSHEVTVDGELVERDGVKYLLVTKVADDKGVINLTHEEYGVQPFGN</sequence>